<sequence length="134" mass="15153">MQSLFKMIGSNARKSVFAKSIFRNKLQLFGFALFLLLVSSCDKEKEEEVPGKNCLAEIETVREIKNKPAIVTNAGSQYYLVEEGTIDTKLKPCYLSQEFLVDNLLVTISGEVKKTNQEGICCTDNFKVTQIFKR</sequence>
<dbReference type="EMBL" id="QASA01000001">
    <property type="protein sequence ID" value="RDC62166.1"/>
    <property type="molecule type" value="Genomic_DNA"/>
</dbReference>
<evidence type="ECO:0000313" key="1">
    <source>
        <dbReference type="EMBL" id="RDC62166.1"/>
    </source>
</evidence>
<organism evidence="1 2">
    <name type="scientific">Adhaeribacter pallidiroseus</name>
    <dbReference type="NCBI Taxonomy" id="2072847"/>
    <lineage>
        <taxon>Bacteria</taxon>
        <taxon>Pseudomonadati</taxon>
        <taxon>Bacteroidota</taxon>
        <taxon>Cytophagia</taxon>
        <taxon>Cytophagales</taxon>
        <taxon>Hymenobacteraceae</taxon>
        <taxon>Adhaeribacter</taxon>
    </lineage>
</organism>
<evidence type="ECO:0000313" key="2">
    <source>
        <dbReference type="Proteomes" id="UP000253919"/>
    </source>
</evidence>
<comment type="caution">
    <text evidence="1">The sequence shown here is derived from an EMBL/GenBank/DDBJ whole genome shotgun (WGS) entry which is preliminary data.</text>
</comment>
<accession>A0A369QG11</accession>
<proteinExistence type="predicted"/>
<dbReference type="AlphaFoldDB" id="A0A369QG11"/>
<keyword evidence="2" id="KW-1185">Reference proteome</keyword>
<reference evidence="1 2" key="1">
    <citation type="submission" date="2018-04" db="EMBL/GenBank/DDBJ databases">
        <title>Adhaeribacter sp. HMF7616 genome sequencing and assembly.</title>
        <authorList>
            <person name="Kang H."/>
            <person name="Kang J."/>
            <person name="Cha I."/>
            <person name="Kim H."/>
            <person name="Joh K."/>
        </authorList>
    </citation>
    <scope>NUCLEOTIDE SEQUENCE [LARGE SCALE GENOMIC DNA]</scope>
    <source>
        <strain evidence="1 2">HMF7616</strain>
    </source>
</reference>
<protein>
    <submittedName>
        <fullName evidence="1">Uncharacterized protein</fullName>
    </submittedName>
</protein>
<dbReference type="Proteomes" id="UP000253919">
    <property type="component" value="Unassembled WGS sequence"/>
</dbReference>
<gene>
    <name evidence="1" type="ORF">AHMF7616_00757</name>
</gene>
<dbReference type="RefSeq" id="WP_115371642.1">
    <property type="nucleotide sequence ID" value="NZ_QASA01000001.1"/>
</dbReference>
<dbReference type="OrthoDB" id="1496174at2"/>
<name>A0A369QG11_9BACT</name>